<evidence type="ECO:0000259" key="4">
    <source>
        <dbReference type="PROSITE" id="PS50043"/>
    </source>
</evidence>
<dbReference type="Pfam" id="PF00196">
    <property type="entry name" value="GerE"/>
    <property type="match status" value="1"/>
</dbReference>
<dbReference type="PANTHER" id="PTHR43214">
    <property type="entry name" value="TWO-COMPONENT RESPONSE REGULATOR"/>
    <property type="match status" value="1"/>
</dbReference>
<evidence type="ECO:0000256" key="3">
    <source>
        <dbReference type="PROSITE-ProRule" id="PRU00169"/>
    </source>
</evidence>
<dbReference type="RefSeq" id="WP_425310513.1">
    <property type="nucleotide sequence ID" value="NZ_CP154795.1"/>
</dbReference>
<feature type="domain" description="HTH luxR-type" evidence="4">
    <location>
        <begin position="164"/>
        <end position="229"/>
    </location>
</feature>
<dbReference type="PRINTS" id="PR00038">
    <property type="entry name" value="HTHLUXR"/>
</dbReference>
<sequence length="232" mass="25460">MTEAPGPAAESGEHAPRAIRTILVDDHEMVLYGLQAMLTHFPEDVRVVATATSEKKALAAVTEHEPDLVLCDVRIGRGSGIDLVAAWQKERPELKVVLLTAYEDEHYLFQALRAGAAGYILKRIDAHELVRHLHRVMEGDVVIDPALAGRVAMSAARMTAGEYWPGSDRGLTQRESEVLQLLVDGLSNKAIAQRLVISEDTVKTHIRGLYRKLEVSDRGGAVAVALREGLFR</sequence>
<gene>
    <name evidence="6" type="ORF">AADG42_17730</name>
</gene>
<proteinExistence type="predicted"/>
<evidence type="ECO:0000313" key="7">
    <source>
        <dbReference type="Proteomes" id="UP001442841"/>
    </source>
</evidence>
<dbReference type="Pfam" id="PF00072">
    <property type="entry name" value="Response_reg"/>
    <property type="match status" value="1"/>
</dbReference>
<dbReference type="SUPFAM" id="SSF52172">
    <property type="entry name" value="CheY-like"/>
    <property type="match status" value="1"/>
</dbReference>
<dbReference type="EMBL" id="CP154795">
    <property type="protein sequence ID" value="XAN09076.1"/>
    <property type="molecule type" value="Genomic_DNA"/>
</dbReference>
<name>A0ABZ3FSK9_9ACTN</name>
<dbReference type="Gene3D" id="3.40.50.2300">
    <property type="match status" value="1"/>
</dbReference>
<evidence type="ECO:0000256" key="2">
    <source>
        <dbReference type="ARBA" id="ARBA00023125"/>
    </source>
</evidence>
<feature type="domain" description="Response regulatory" evidence="5">
    <location>
        <begin position="20"/>
        <end position="137"/>
    </location>
</feature>
<evidence type="ECO:0000313" key="6">
    <source>
        <dbReference type="EMBL" id="XAN09076.1"/>
    </source>
</evidence>
<keyword evidence="7" id="KW-1185">Reference proteome</keyword>
<dbReference type="PROSITE" id="PS50043">
    <property type="entry name" value="HTH_LUXR_2"/>
    <property type="match status" value="1"/>
</dbReference>
<dbReference type="InterPro" id="IPR000792">
    <property type="entry name" value="Tscrpt_reg_LuxR_C"/>
</dbReference>
<keyword evidence="1 3" id="KW-0597">Phosphoprotein</keyword>
<accession>A0ABZ3FSK9</accession>
<dbReference type="InterPro" id="IPR058245">
    <property type="entry name" value="NreC/VraR/RcsB-like_REC"/>
</dbReference>
<dbReference type="CDD" id="cd06170">
    <property type="entry name" value="LuxR_C_like"/>
    <property type="match status" value="1"/>
</dbReference>
<reference evidence="6 7" key="1">
    <citation type="submission" date="2024-04" db="EMBL/GenBank/DDBJ databases">
        <title>Isolation of an actinomycete strain from pig manure.</title>
        <authorList>
            <person name="Gong T."/>
            <person name="Yu Z."/>
            <person name="An M."/>
            <person name="Wei C."/>
            <person name="Yang W."/>
            <person name="Liu L."/>
        </authorList>
    </citation>
    <scope>NUCLEOTIDE SEQUENCE [LARGE SCALE GENOMIC DNA]</scope>
    <source>
        <strain evidence="6 7">ZF39</strain>
    </source>
</reference>
<dbReference type="SUPFAM" id="SSF46894">
    <property type="entry name" value="C-terminal effector domain of the bipartite response regulators"/>
    <property type="match status" value="1"/>
</dbReference>
<dbReference type="Proteomes" id="UP001442841">
    <property type="component" value="Chromosome"/>
</dbReference>
<protein>
    <submittedName>
        <fullName evidence="6">Response regulator transcription factor</fullName>
    </submittedName>
</protein>
<dbReference type="SMART" id="SM00448">
    <property type="entry name" value="REC"/>
    <property type="match status" value="1"/>
</dbReference>
<dbReference type="InterPro" id="IPR016032">
    <property type="entry name" value="Sig_transdc_resp-reg_C-effctor"/>
</dbReference>
<organism evidence="6 7">
    <name type="scientific">Ammonicoccus fulvus</name>
    <dbReference type="NCBI Taxonomy" id="3138240"/>
    <lineage>
        <taxon>Bacteria</taxon>
        <taxon>Bacillati</taxon>
        <taxon>Actinomycetota</taxon>
        <taxon>Actinomycetes</taxon>
        <taxon>Propionibacteriales</taxon>
        <taxon>Propionibacteriaceae</taxon>
        <taxon>Ammonicoccus</taxon>
    </lineage>
</organism>
<dbReference type="InterPro" id="IPR039420">
    <property type="entry name" value="WalR-like"/>
</dbReference>
<dbReference type="InterPro" id="IPR011006">
    <property type="entry name" value="CheY-like_superfamily"/>
</dbReference>
<feature type="modified residue" description="4-aspartylphosphate" evidence="3">
    <location>
        <position position="72"/>
    </location>
</feature>
<evidence type="ECO:0000256" key="1">
    <source>
        <dbReference type="ARBA" id="ARBA00022553"/>
    </source>
</evidence>
<dbReference type="PROSITE" id="PS50110">
    <property type="entry name" value="RESPONSE_REGULATORY"/>
    <property type="match status" value="1"/>
</dbReference>
<dbReference type="SMART" id="SM00421">
    <property type="entry name" value="HTH_LUXR"/>
    <property type="match status" value="1"/>
</dbReference>
<dbReference type="CDD" id="cd17535">
    <property type="entry name" value="REC_NarL-like"/>
    <property type="match status" value="1"/>
</dbReference>
<evidence type="ECO:0000259" key="5">
    <source>
        <dbReference type="PROSITE" id="PS50110"/>
    </source>
</evidence>
<dbReference type="InterPro" id="IPR001789">
    <property type="entry name" value="Sig_transdc_resp-reg_receiver"/>
</dbReference>
<keyword evidence="2" id="KW-0238">DNA-binding</keyword>